<proteinExistence type="predicted"/>
<keyword evidence="3" id="KW-1185">Reference proteome</keyword>
<gene>
    <name evidence="2" type="ORF">KGA66_28690</name>
</gene>
<evidence type="ECO:0000313" key="3">
    <source>
        <dbReference type="Proteomes" id="UP000677913"/>
    </source>
</evidence>
<comment type="caution">
    <text evidence="2">The sequence shown here is derived from an EMBL/GenBank/DDBJ whole genome shotgun (WGS) entry which is preliminary data.</text>
</comment>
<reference evidence="2" key="1">
    <citation type="submission" date="2021-04" db="EMBL/GenBank/DDBJ databases">
        <title>Genome based classification of Actinospica acidithermotolerans sp. nov., an actinobacterium isolated from an Indonesian hot spring.</title>
        <authorList>
            <person name="Kusuma A.B."/>
            <person name="Putra K.E."/>
            <person name="Nafisah S."/>
            <person name="Loh J."/>
            <person name="Nouioui I."/>
            <person name="Goodfellow M."/>
        </authorList>
    </citation>
    <scope>NUCLEOTIDE SEQUENCE</scope>
    <source>
        <strain evidence="2">DSM 45618</strain>
    </source>
</reference>
<dbReference type="Proteomes" id="UP000677913">
    <property type="component" value="Unassembled WGS sequence"/>
</dbReference>
<evidence type="ECO:0000256" key="1">
    <source>
        <dbReference type="SAM" id="MobiDB-lite"/>
    </source>
</evidence>
<accession>A0A8J8BFU8</accession>
<sequence length="110" mass="12634">MPESHPADFNGGDSLPHADHQRLRRQGERLFEFLARFRLAETHLVREKVGRRVTRRDPRIWCHNTSALTAQRSDIGMSCGACQVFDDLSGWKRPGQTPVRFMFVVAMTLV</sequence>
<dbReference type="EMBL" id="JAGSXH010000275">
    <property type="protein sequence ID" value="MBS2967045.1"/>
    <property type="molecule type" value="Genomic_DNA"/>
</dbReference>
<feature type="region of interest" description="Disordered" evidence="1">
    <location>
        <begin position="1"/>
        <end position="21"/>
    </location>
</feature>
<evidence type="ECO:0000313" key="2">
    <source>
        <dbReference type="EMBL" id="MBS2967045.1"/>
    </source>
</evidence>
<protein>
    <submittedName>
        <fullName evidence="2">Uncharacterized protein</fullName>
    </submittedName>
</protein>
<name>A0A8J8BFU8_9ACTN</name>
<dbReference type="RefSeq" id="WP_211472692.1">
    <property type="nucleotide sequence ID" value="NZ_JAGSXH010000275.1"/>
</dbReference>
<organism evidence="2 3">
    <name type="scientific">Actinocrinis puniceicyclus</name>
    <dbReference type="NCBI Taxonomy" id="977794"/>
    <lineage>
        <taxon>Bacteria</taxon>
        <taxon>Bacillati</taxon>
        <taxon>Actinomycetota</taxon>
        <taxon>Actinomycetes</taxon>
        <taxon>Catenulisporales</taxon>
        <taxon>Actinospicaceae</taxon>
        <taxon>Actinocrinis</taxon>
    </lineage>
</organism>
<dbReference type="AlphaFoldDB" id="A0A8J8BFU8"/>